<dbReference type="SUPFAM" id="SSF52949">
    <property type="entry name" value="Macro domain-like"/>
    <property type="match status" value="1"/>
</dbReference>
<proteinExistence type="predicted"/>
<sequence length="202" mass="23149">MAIRTIFGDITNRDLIYGDPESFIIIQQLNCIATKPHGLSEALSKTYPHSNVYIKRQKIDGRNCAILKDRPKPGTIMICKEKGDVSIANLFAQYCYSNSKNIAYVSQKKYIQNKKNKTNDDHQQIEMMELDNSTGRLGWFKECLIELKEKLDNDEKIKHVLVPYKIGCNMAGGDWNEYLPILENFSSTICQDVTMVVRNSDM</sequence>
<dbReference type="InterPro" id="IPR043472">
    <property type="entry name" value="Macro_dom-like"/>
</dbReference>
<dbReference type="Gene3D" id="3.40.220.10">
    <property type="entry name" value="Leucine Aminopeptidase, subunit E, domain 1"/>
    <property type="match status" value="1"/>
</dbReference>
<accession>A0A9C7F741</accession>
<protein>
    <submittedName>
        <fullName evidence="1">Wsv206-like protein</fullName>
    </submittedName>
</protein>
<reference evidence="1" key="1">
    <citation type="submission" date="2022-10" db="EMBL/GenBank/DDBJ databases">
        <title>Genome sequences of endogenous nimaviruses in decapod crustaceans.</title>
        <authorList>
            <person name="Kawato S."/>
            <person name="Nozaki R."/>
            <person name="Kondo H."/>
            <person name="Hirono I."/>
        </authorList>
    </citation>
    <scope>NUCLEOTIDE SEQUENCE</scope>
    <source>
        <strain evidence="1">Ube2021</strain>
    </source>
</reference>
<organism evidence="1">
    <name type="scientific">Trachysalambria curvirostris majanivirus</name>
    <dbReference type="NCBI Taxonomy" id="2984281"/>
    <lineage>
        <taxon>Viruses</taxon>
        <taxon>Viruses incertae sedis</taxon>
        <taxon>Naldaviricetes</taxon>
        <taxon>Nimaviridae</taxon>
    </lineage>
</organism>
<name>A0A9C7F741_9VIRU</name>
<evidence type="ECO:0000313" key="1">
    <source>
        <dbReference type="EMBL" id="BDT62903.1"/>
    </source>
</evidence>
<dbReference type="EMBL" id="LC738879">
    <property type="protein sequence ID" value="BDT62903.1"/>
    <property type="molecule type" value="Genomic_DNA"/>
</dbReference>